<feature type="transmembrane region" description="Helical" evidence="1">
    <location>
        <begin position="167"/>
        <end position="188"/>
    </location>
</feature>
<evidence type="ECO:0000313" key="2">
    <source>
        <dbReference type="EMBL" id="ETO24107.1"/>
    </source>
</evidence>
<comment type="caution">
    <text evidence="2">The sequence shown here is derived from an EMBL/GenBank/DDBJ whole genome shotgun (WGS) entry which is preliminary data.</text>
</comment>
<keyword evidence="1" id="KW-0472">Membrane</keyword>
<protein>
    <recommendedName>
        <fullName evidence="4">Steroid 5-alpha reductase C-terminal domain-containing protein</fullName>
    </recommendedName>
</protein>
<keyword evidence="1" id="KW-1133">Transmembrane helix</keyword>
<dbReference type="EMBL" id="ASPP01009441">
    <property type="protein sequence ID" value="ETO24107.1"/>
    <property type="molecule type" value="Genomic_DNA"/>
</dbReference>
<dbReference type="Proteomes" id="UP000023152">
    <property type="component" value="Unassembled WGS sequence"/>
</dbReference>
<dbReference type="PANTHER" id="PTHR32251:SF17">
    <property type="entry name" value="STEROID 5-ALPHA REDUCTASE C-TERMINAL DOMAIN-CONTAINING PROTEIN"/>
    <property type="match status" value="1"/>
</dbReference>
<dbReference type="AlphaFoldDB" id="X6NFI8"/>
<name>X6NFI8_RETFI</name>
<feature type="transmembrane region" description="Helical" evidence="1">
    <location>
        <begin position="290"/>
        <end position="310"/>
    </location>
</feature>
<organism evidence="2 3">
    <name type="scientific">Reticulomyxa filosa</name>
    <dbReference type="NCBI Taxonomy" id="46433"/>
    <lineage>
        <taxon>Eukaryota</taxon>
        <taxon>Sar</taxon>
        <taxon>Rhizaria</taxon>
        <taxon>Retaria</taxon>
        <taxon>Foraminifera</taxon>
        <taxon>Monothalamids</taxon>
        <taxon>Reticulomyxidae</taxon>
        <taxon>Reticulomyxa</taxon>
    </lineage>
</organism>
<evidence type="ECO:0000313" key="3">
    <source>
        <dbReference type="Proteomes" id="UP000023152"/>
    </source>
</evidence>
<proteinExistence type="predicted"/>
<dbReference type="InterPro" id="IPR010721">
    <property type="entry name" value="UstE-like"/>
</dbReference>
<gene>
    <name evidence="2" type="ORF">RFI_13052</name>
</gene>
<accession>X6NFI8</accession>
<keyword evidence="3" id="KW-1185">Reference proteome</keyword>
<evidence type="ECO:0008006" key="4">
    <source>
        <dbReference type="Google" id="ProtNLM"/>
    </source>
</evidence>
<sequence length="335" mass="39253">MFTGLKNFLLILLFYNFNYKKKLKKLIFKNGLTMLILLRETSNKKNSLALKKDCFFEAAFESYLILFGEQIFLFLCCSTVCDTAAYKWLSILLEIAYPIGMYFHMLVLWCRCNVDTLAINKVILIASCVVQTLWCVRLTCFLWIRMHYVSTQYNCYMRYQHVLPRKYYLAVYLLLQYLTIFVNSLPHLAMFVSASPAPMEQRYTSKELLQVIGVIICTCALAITTTADWQKLQHQLRYPSPNDRSIFLSRNFGVWKCHPHIHYLAEIAFWWGYTLIGVVNVLWSRAYWCLLTLLGAIHITLALLWFANLIDPQVSARKRIGWGLGMHKIAHQEWT</sequence>
<reference evidence="2 3" key="1">
    <citation type="journal article" date="2013" name="Curr. Biol.">
        <title>The Genome of the Foraminiferan Reticulomyxa filosa.</title>
        <authorList>
            <person name="Glockner G."/>
            <person name="Hulsmann N."/>
            <person name="Schleicher M."/>
            <person name="Noegel A.A."/>
            <person name="Eichinger L."/>
            <person name="Gallinger C."/>
            <person name="Pawlowski J."/>
            <person name="Sierra R."/>
            <person name="Euteneuer U."/>
            <person name="Pillet L."/>
            <person name="Moustafa A."/>
            <person name="Platzer M."/>
            <person name="Groth M."/>
            <person name="Szafranski K."/>
            <person name="Schliwa M."/>
        </authorList>
    </citation>
    <scope>NUCLEOTIDE SEQUENCE [LARGE SCALE GENOMIC DNA]</scope>
</reference>
<dbReference type="Pfam" id="PF06966">
    <property type="entry name" value="DUF1295"/>
    <property type="match status" value="1"/>
</dbReference>
<feature type="transmembrane region" description="Helical" evidence="1">
    <location>
        <begin position="208"/>
        <end position="227"/>
    </location>
</feature>
<evidence type="ECO:0000256" key="1">
    <source>
        <dbReference type="SAM" id="Phobius"/>
    </source>
</evidence>
<feature type="transmembrane region" description="Helical" evidence="1">
    <location>
        <begin position="62"/>
        <end position="81"/>
    </location>
</feature>
<feature type="transmembrane region" description="Helical" evidence="1">
    <location>
        <begin position="263"/>
        <end position="284"/>
    </location>
</feature>
<dbReference type="GO" id="GO:0016020">
    <property type="term" value="C:membrane"/>
    <property type="evidence" value="ECO:0007669"/>
    <property type="project" value="TreeGrafter"/>
</dbReference>
<feature type="transmembrane region" description="Helical" evidence="1">
    <location>
        <begin position="88"/>
        <end position="110"/>
    </location>
</feature>
<keyword evidence="1" id="KW-0812">Transmembrane</keyword>
<feature type="transmembrane region" description="Helical" evidence="1">
    <location>
        <begin position="122"/>
        <end position="146"/>
    </location>
</feature>
<dbReference type="PANTHER" id="PTHR32251">
    <property type="entry name" value="3-OXO-5-ALPHA-STEROID 4-DEHYDROGENASE"/>
    <property type="match status" value="1"/>
</dbReference>